<dbReference type="Gene3D" id="3.40.50.12780">
    <property type="entry name" value="N-terminal domain of ligase-like"/>
    <property type="match status" value="1"/>
</dbReference>
<evidence type="ECO:0000256" key="1">
    <source>
        <dbReference type="ARBA" id="ARBA00004170"/>
    </source>
</evidence>
<evidence type="ECO:0000256" key="4">
    <source>
        <dbReference type="ARBA" id="ARBA00023136"/>
    </source>
</evidence>
<evidence type="ECO:0000256" key="2">
    <source>
        <dbReference type="ARBA" id="ARBA00005005"/>
    </source>
</evidence>
<protein>
    <recommendedName>
        <fullName evidence="6">Long-chain-fatty-acid--CoA ligase</fullName>
        <ecNumber evidence="5">6.2.1.3</ecNumber>
    </recommendedName>
    <alternativeName>
        <fullName evidence="7">Long-chain acyl-CoA synthetase</fullName>
    </alternativeName>
</protein>
<evidence type="ECO:0000313" key="11">
    <source>
        <dbReference type="Proteomes" id="UP001201985"/>
    </source>
</evidence>
<dbReference type="PANTHER" id="PTHR43767:SF8">
    <property type="entry name" value="LONG-CHAIN-FATTY-ACID--COA LIGASE"/>
    <property type="match status" value="1"/>
</dbReference>
<dbReference type="InterPro" id="IPR020845">
    <property type="entry name" value="AMP-binding_CS"/>
</dbReference>
<sequence>MTLRDPHPWEAAYPSTCRWDVPIPTGTLPALFERLVAQGGQRPALQYRGVRLSYATLGELVDRAAAALRRLGVVQGQAVALYLPNTPWHPICFFALVRLGARVVHLSALDARRELAHKLRDSGAGLVVTTDLPGLLPQAEWLLATGAAAQVVVGEEARWDSAAAGPLPGGMQGLSSLMAEAPAVDRWPDVAPDDVALLQYTGGTTGLPKGAMLTHGNLTAAVAIYQRWDDGERMVPGEQRVLAVLPLFHIYALSTVLLRHLADGNEILLRPRFDAEAVLRDIAEHRVTLFTGVPTMWIALLNHPASRQADVSSLRACVSGGAPLPFEIGQRVEQLMGQRLRVGWGMTETAPAGTRVPLSATLRPGLIGVPLPGIEMRIVALDDPGRVLPPGEAGEIAIRGPNLFRGYWNKPADTAAAFHEGWFLTGDLGRLEPDGLFSLLDRRKNMIISGGFNVYPAAIEAALYEHPDIREAIVIGIPDDYRGQSAKAFVTLRDGAPELTLDALREFLRDRLGRHEMPTALELRPELPRSPAGKLLASALVAEEAARAASMKVSNA</sequence>
<name>A0ABS9WC48_9PROT</name>
<dbReference type="Proteomes" id="UP001201985">
    <property type="component" value="Unassembled WGS sequence"/>
</dbReference>
<evidence type="ECO:0000313" key="10">
    <source>
        <dbReference type="EMBL" id="MCI0756189.1"/>
    </source>
</evidence>
<dbReference type="InterPro" id="IPR050237">
    <property type="entry name" value="ATP-dep_AMP-bd_enzyme"/>
</dbReference>
<feature type="domain" description="AMP-dependent synthetase/ligase" evidence="8">
    <location>
        <begin position="32"/>
        <end position="408"/>
    </location>
</feature>
<evidence type="ECO:0000256" key="3">
    <source>
        <dbReference type="ARBA" id="ARBA00022598"/>
    </source>
</evidence>
<dbReference type="PROSITE" id="PS00455">
    <property type="entry name" value="AMP_BINDING"/>
    <property type="match status" value="1"/>
</dbReference>
<organism evidence="10 11">
    <name type="scientific">Teichococcus vastitatis</name>
    <dbReference type="NCBI Taxonomy" id="2307076"/>
    <lineage>
        <taxon>Bacteria</taxon>
        <taxon>Pseudomonadati</taxon>
        <taxon>Pseudomonadota</taxon>
        <taxon>Alphaproteobacteria</taxon>
        <taxon>Acetobacterales</taxon>
        <taxon>Roseomonadaceae</taxon>
        <taxon>Roseomonas</taxon>
    </lineage>
</organism>
<dbReference type="InterPro" id="IPR045851">
    <property type="entry name" value="AMP-bd_C_sf"/>
</dbReference>
<proteinExistence type="predicted"/>
<comment type="pathway">
    <text evidence="2">Lipid metabolism; fatty acid beta-oxidation.</text>
</comment>
<dbReference type="Pfam" id="PF13193">
    <property type="entry name" value="AMP-binding_C"/>
    <property type="match status" value="1"/>
</dbReference>
<dbReference type="InterPro" id="IPR042099">
    <property type="entry name" value="ANL_N_sf"/>
</dbReference>
<keyword evidence="4" id="KW-0472">Membrane</keyword>
<feature type="domain" description="AMP-binding enzyme C-terminal" evidence="9">
    <location>
        <begin position="459"/>
        <end position="534"/>
    </location>
</feature>
<comment type="subcellular location">
    <subcellularLocation>
        <location evidence="1">Membrane</location>
        <topology evidence="1">Peripheral membrane protein</topology>
    </subcellularLocation>
</comment>
<dbReference type="InterPro" id="IPR000873">
    <property type="entry name" value="AMP-dep_synth/lig_dom"/>
</dbReference>
<reference evidence="10 11" key="1">
    <citation type="submission" date="2022-03" db="EMBL/GenBank/DDBJ databases">
        <title>Complete genome analysis of Roseomonas KG 17.1 : a prolific producer of plant growth promoters.</title>
        <authorList>
            <person name="Saadouli I."/>
            <person name="Najjari A."/>
            <person name="Mosbah A."/>
            <person name="Ouzari H.I."/>
        </authorList>
    </citation>
    <scope>NUCLEOTIDE SEQUENCE [LARGE SCALE GENOMIC DNA]</scope>
    <source>
        <strain evidence="10 11">KG17-1</strain>
    </source>
</reference>
<evidence type="ECO:0000256" key="5">
    <source>
        <dbReference type="ARBA" id="ARBA00026121"/>
    </source>
</evidence>
<dbReference type="PANTHER" id="PTHR43767">
    <property type="entry name" value="LONG-CHAIN-FATTY-ACID--COA LIGASE"/>
    <property type="match status" value="1"/>
</dbReference>
<dbReference type="Gene3D" id="3.30.300.30">
    <property type="match status" value="1"/>
</dbReference>
<keyword evidence="11" id="KW-1185">Reference proteome</keyword>
<dbReference type="CDD" id="cd05936">
    <property type="entry name" value="FC-FACS_FadD_like"/>
    <property type="match status" value="1"/>
</dbReference>
<gene>
    <name evidence="10" type="ORF">MON41_21245</name>
</gene>
<dbReference type="EMBL" id="JALBUU010000097">
    <property type="protein sequence ID" value="MCI0756189.1"/>
    <property type="molecule type" value="Genomic_DNA"/>
</dbReference>
<accession>A0ABS9WC48</accession>
<comment type="caution">
    <text evidence="10">The sequence shown here is derived from an EMBL/GenBank/DDBJ whole genome shotgun (WGS) entry which is preliminary data.</text>
</comment>
<evidence type="ECO:0000259" key="9">
    <source>
        <dbReference type="Pfam" id="PF13193"/>
    </source>
</evidence>
<keyword evidence="3" id="KW-0436">Ligase</keyword>
<dbReference type="InterPro" id="IPR025110">
    <property type="entry name" value="AMP-bd_C"/>
</dbReference>
<dbReference type="SUPFAM" id="SSF56801">
    <property type="entry name" value="Acetyl-CoA synthetase-like"/>
    <property type="match status" value="1"/>
</dbReference>
<evidence type="ECO:0000256" key="6">
    <source>
        <dbReference type="ARBA" id="ARBA00039545"/>
    </source>
</evidence>
<dbReference type="RefSeq" id="WP_241793821.1">
    <property type="nucleotide sequence ID" value="NZ_JALBUU010000097.1"/>
</dbReference>
<dbReference type="Pfam" id="PF00501">
    <property type="entry name" value="AMP-binding"/>
    <property type="match status" value="1"/>
</dbReference>
<evidence type="ECO:0000256" key="7">
    <source>
        <dbReference type="ARBA" id="ARBA00042773"/>
    </source>
</evidence>
<evidence type="ECO:0000259" key="8">
    <source>
        <dbReference type="Pfam" id="PF00501"/>
    </source>
</evidence>
<dbReference type="EC" id="6.2.1.3" evidence="5"/>